<dbReference type="RefSeq" id="XP_018273352.1">
    <property type="nucleotide sequence ID" value="XM_018415698.1"/>
</dbReference>
<dbReference type="InterPro" id="IPR050410">
    <property type="entry name" value="CCR4/nocturin_mRNA_transcr"/>
</dbReference>
<reference evidence="3 4" key="1">
    <citation type="journal article" date="2015" name="Front. Microbiol.">
        <title>Genome sequence of the plant growth promoting endophytic yeast Rhodotorula graminis WP1.</title>
        <authorList>
            <person name="Firrincieli A."/>
            <person name="Otillar R."/>
            <person name="Salamov A."/>
            <person name="Schmutz J."/>
            <person name="Khan Z."/>
            <person name="Redman R.S."/>
            <person name="Fleck N.D."/>
            <person name="Lindquist E."/>
            <person name="Grigoriev I.V."/>
            <person name="Doty S.L."/>
        </authorList>
    </citation>
    <scope>NUCLEOTIDE SEQUENCE [LARGE SCALE GENOMIC DNA]</scope>
    <source>
        <strain evidence="3 4">WP1</strain>
    </source>
</reference>
<dbReference type="STRING" id="578459.A0A194S996"/>
<feature type="domain" description="Endonuclease/exonuclease/phosphatase" evidence="2">
    <location>
        <begin position="60"/>
        <end position="317"/>
    </location>
</feature>
<dbReference type="EMBL" id="KQ474074">
    <property type="protein sequence ID" value="KPV77303.1"/>
    <property type="molecule type" value="Genomic_DNA"/>
</dbReference>
<evidence type="ECO:0000256" key="1">
    <source>
        <dbReference type="SAM" id="MobiDB-lite"/>
    </source>
</evidence>
<feature type="region of interest" description="Disordered" evidence="1">
    <location>
        <begin position="317"/>
        <end position="341"/>
    </location>
</feature>
<proteinExistence type="predicted"/>
<dbReference type="Gene3D" id="3.60.10.10">
    <property type="entry name" value="Endonuclease/exonuclease/phosphatase"/>
    <property type="match status" value="1"/>
</dbReference>
<evidence type="ECO:0000313" key="3">
    <source>
        <dbReference type="EMBL" id="KPV77303.1"/>
    </source>
</evidence>
<dbReference type="OrthoDB" id="276515at2759"/>
<dbReference type="SUPFAM" id="SSF56219">
    <property type="entry name" value="DNase I-like"/>
    <property type="match status" value="1"/>
</dbReference>
<dbReference type="Proteomes" id="UP000053890">
    <property type="component" value="Unassembled WGS sequence"/>
</dbReference>
<dbReference type="GO" id="GO:0000175">
    <property type="term" value="F:3'-5'-RNA exonuclease activity"/>
    <property type="evidence" value="ECO:0007669"/>
    <property type="project" value="TreeGrafter"/>
</dbReference>
<dbReference type="CDD" id="cd09083">
    <property type="entry name" value="EEP-1"/>
    <property type="match status" value="1"/>
</dbReference>
<dbReference type="GeneID" id="28976146"/>
<dbReference type="InterPro" id="IPR036691">
    <property type="entry name" value="Endo/exonu/phosph_ase_sf"/>
</dbReference>
<dbReference type="InterPro" id="IPR005135">
    <property type="entry name" value="Endo/exonuclease/phosphatase"/>
</dbReference>
<organism evidence="3 4">
    <name type="scientific">Rhodotorula graminis (strain WP1)</name>
    <dbReference type="NCBI Taxonomy" id="578459"/>
    <lineage>
        <taxon>Eukaryota</taxon>
        <taxon>Fungi</taxon>
        <taxon>Dikarya</taxon>
        <taxon>Basidiomycota</taxon>
        <taxon>Pucciniomycotina</taxon>
        <taxon>Microbotryomycetes</taxon>
        <taxon>Sporidiobolales</taxon>
        <taxon>Sporidiobolaceae</taxon>
        <taxon>Rhodotorula</taxon>
    </lineage>
</organism>
<dbReference type="PANTHER" id="PTHR12121:SF36">
    <property type="entry name" value="ENDONUCLEASE_EXONUCLEASE_PHOSPHATASE DOMAIN-CONTAINING PROTEIN"/>
    <property type="match status" value="1"/>
</dbReference>
<evidence type="ECO:0000313" key="4">
    <source>
        <dbReference type="Proteomes" id="UP000053890"/>
    </source>
</evidence>
<feature type="compositionally biased region" description="Low complexity" evidence="1">
    <location>
        <begin position="317"/>
        <end position="339"/>
    </location>
</feature>
<keyword evidence="4" id="KW-1185">Reference proteome</keyword>
<protein>
    <recommendedName>
        <fullName evidence="2">Endonuclease/exonuclease/phosphatase domain-containing protein</fullName>
    </recommendedName>
</protein>
<evidence type="ECO:0000259" key="2">
    <source>
        <dbReference type="Pfam" id="PF03372"/>
    </source>
</evidence>
<gene>
    <name evidence="3" type="ORF">RHOBADRAFT_51180</name>
</gene>
<accession>A0A194S996</accession>
<dbReference type="Pfam" id="PF03372">
    <property type="entry name" value="Exo_endo_phos"/>
    <property type="match status" value="1"/>
</dbReference>
<dbReference type="PANTHER" id="PTHR12121">
    <property type="entry name" value="CARBON CATABOLITE REPRESSOR PROTEIN 4"/>
    <property type="match status" value="1"/>
</dbReference>
<sequence>MSLASASPRPARGRELRIGSLNIRYDYHARHPVLSSALSLGAKVGLGSSGAGGADERYGERRWAERREALMDLVRWEDLDVIGFQEVLWGQLGDLRELLGEDEWGFVGVGRDDGREKGEAVPIFFRRSRLTLLSTTHRWLSPTPTKPGSKGWDAGQPRMVTLARFRDQGGDGTAEVLVANTHWDDRGLEARTQSAKLILRLVAEELAAARAEGSAEPLAIVLGDLNSPAEEDGYQVLTGRRYPYEAGPGAGEKADEAQTSCYDARHELAVRGSALAGPGALSSRYGPLNTFTGFTPSDEPKVIDFILPYANAAFLPSRSSSSPSSAAPPSSSTLPVSPRQPQWKVGKYGVVQNSFEDLAGRRPPGDEGRRDAMVRSDHRLVVARFEEVVARGGGAAAQMEERAAVQEEVFDCGGTALMGDLCTICTSDDPVVVLEVSRAVLCVGSQVLAERLADSKTTYLNVCETAAHLKPFLRLLNMSHDDGDPIGELECEDWPVVARLAKQFKSRSVSVAALAICWKWASADGTDSPERVAAFQTAVELGSQYLAKHFMLRLLEYQFKDEIERALAGHEDKFAEWTASLKIHAFECALKPPDLSQCETCTEEHGETLAEARWYQAMRTALADWKPMRAGHPFLSYARGASEASGLCSVCEDAFDERAAAFEQEFRDSAPEFPL</sequence>
<name>A0A194S996_RHOGW</name>
<dbReference type="AlphaFoldDB" id="A0A194S996"/>